<dbReference type="AlphaFoldDB" id="A0AAD8EBQ6"/>
<feature type="disulfide bond" evidence="8">
    <location>
        <begin position="62"/>
        <end position="69"/>
    </location>
</feature>
<keyword evidence="5" id="KW-0106">Calcium</keyword>
<protein>
    <recommendedName>
        <fullName evidence="10">Thyroglobulin type-1 domain-containing protein</fullName>
    </recommendedName>
</protein>
<dbReference type="GO" id="GO:0005509">
    <property type="term" value="F:calcium ion binding"/>
    <property type="evidence" value="ECO:0007669"/>
    <property type="project" value="InterPro"/>
</dbReference>
<dbReference type="GO" id="GO:0050840">
    <property type="term" value="F:extracellular matrix binding"/>
    <property type="evidence" value="ECO:0007669"/>
    <property type="project" value="TreeGrafter"/>
</dbReference>
<dbReference type="GO" id="GO:0030198">
    <property type="term" value="P:extracellular matrix organization"/>
    <property type="evidence" value="ECO:0007669"/>
    <property type="project" value="TreeGrafter"/>
</dbReference>
<dbReference type="InterPro" id="IPR019577">
    <property type="entry name" value="SPARC/Testican_Ca-bd-dom"/>
</dbReference>
<dbReference type="Gene3D" id="1.10.238.10">
    <property type="entry name" value="EF-hand"/>
    <property type="match status" value="1"/>
</dbReference>
<dbReference type="PROSITE" id="PS51162">
    <property type="entry name" value="THYROGLOBULIN_1_2"/>
    <property type="match status" value="1"/>
</dbReference>
<gene>
    <name evidence="11" type="ORF">L9F63_021212</name>
</gene>
<organism evidence="11 12">
    <name type="scientific">Diploptera punctata</name>
    <name type="common">Pacific beetle cockroach</name>
    <dbReference type="NCBI Taxonomy" id="6984"/>
    <lineage>
        <taxon>Eukaryota</taxon>
        <taxon>Metazoa</taxon>
        <taxon>Ecdysozoa</taxon>
        <taxon>Arthropoda</taxon>
        <taxon>Hexapoda</taxon>
        <taxon>Insecta</taxon>
        <taxon>Pterygota</taxon>
        <taxon>Neoptera</taxon>
        <taxon>Polyneoptera</taxon>
        <taxon>Dictyoptera</taxon>
        <taxon>Blattodea</taxon>
        <taxon>Blaberoidea</taxon>
        <taxon>Blaberidae</taxon>
        <taxon>Diplopterinae</taxon>
        <taxon>Diploptera</taxon>
    </lineage>
</organism>
<keyword evidence="2" id="KW-0964">Secreted</keyword>
<dbReference type="Pfam" id="PF00086">
    <property type="entry name" value="Thyroglobulin_1"/>
    <property type="match status" value="1"/>
</dbReference>
<evidence type="ECO:0000256" key="7">
    <source>
        <dbReference type="ARBA" id="ARBA00023180"/>
    </source>
</evidence>
<feature type="non-terminal residue" evidence="11">
    <location>
        <position position="243"/>
    </location>
</feature>
<reference evidence="11" key="2">
    <citation type="submission" date="2023-05" db="EMBL/GenBank/DDBJ databases">
        <authorList>
            <person name="Fouks B."/>
        </authorList>
    </citation>
    <scope>NUCLEOTIDE SEQUENCE</scope>
    <source>
        <strain evidence="11">Stay&amp;Tobe</strain>
        <tissue evidence="11">Testes</tissue>
    </source>
</reference>
<evidence type="ECO:0000256" key="8">
    <source>
        <dbReference type="PROSITE-ProRule" id="PRU00500"/>
    </source>
</evidence>
<feature type="domain" description="Thyroglobulin type-1" evidence="10">
    <location>
        <begin position="25"/>
        <end position="92"/>
    </location>
</feature>
<dbReference type="Pfam" id="PF10591">
    <property type="entry name" value="SPARC_Ca_bdg"/>
    <property type="match status" value="1"/>
</dbReference>
<evidence type="ECO:0000256" key="2">
    <source>
        <dbReference type="ARBA" id="ARBA00022525"/>
    </source>
</evidence>
<dbReference type="FunFam" id="4.10.800.10:FF:000004">
    <property type="entry name" value="SPARC-related modular calcium-binding protein 1"/>
    <property type="match status" value="1"/>
</dbReference>
<evidence type="ECO:0000313" key="12">
    <source>
        <dbReference type="Proteomes" id="UP001233999"/>
    </source>
</evidence>
<dbReference type="InterPro" id="IPR018247">
    <property type="entry name" value="EF_Hand_1_Ca_BS"/>
</dbReference>
<dbReference type="InterPro" id="IPR051950">
    <property type="entry name" value="Dev_reg/Prot_inhib"/>
</dbReference>
<dbReference type="CDD" id="cd16234">
    <property type="entry name" value="EFh_SPARC_SMOC"/>
    <property type="match status" value="1"/>
</dbReference>
<comment type="subcellular location">
    <subcellularLocation>
        <location evidence="1">Secreted</location>
    </subcellularLocation>
</comment>
<reference evidence="11" key="1">
    <citation type="journal article" date="2023" name="IScience">
        <title>Live-bearing cockroach genome reveals convergent evolutionary mechanisms linked to viviparity in insects and beyond.</title>
        <authorList>
            <person name="Fouks B."/>
            <person name="Harrison M.C."/>
            <person name="Mikhailova A.A."/>
            <person name="Marchal E."/>
            <person name="English S."/>
            <person name="Carruthers M."/>
            <person name="Jennings E.C."/>
            <person name="Chiamaka E.L."/>
            <person name="Frigard R.A."/>
            <person name="Pippel M."/>
            <person name="Attardo G.M."/>
            <person name="Benoit J.B."/>
            <person name="Bornberg-Bauer E."/>
            <person name="Tobe S.S."/>
        </authorList>
    </citation>
    <scope>NUCLEOTIDE SEQUENCE</scope>
    <source>
        <strain evidence="11">Stay&amp;Tobe</strain>
    </source>
</reference>
<evidence type="ECO:0000256" key="1">
    <source>
        <dbReference type="ARBA" id="ARBA00004613"/>
    </source>
</evidence>
<feature type="compositionally biased region" description="Polar residues" evidence="9">
    <location>
        <begin position="215"/>
        <end position="226"/>
    </location>
</feature>
<dbReference type="InterPro" id="IPR000716">
    <property type="entry name" value="Thyroglobulin_1"/>
</dbReference>
<comment type="caution">
    <text evidence="11">The sequence shown here is derived from an EMBL/GenBank/DDBJ whole genome shotgun (WGS) entry which is preliminary data.</text>
</comment>
<dbReference type="PANTHER" id="PTHR12352:SF30">
    <property type="entry name" value="FI05255P"/>
    <property type="match status" value="1"/>
</dbReference>
<dbReference type="Gene3D" id="4.10.800.10">
    <property type="entry name" value="Thyroglobulin type-1"/>
    <property type="match status" value="1"/>
</dbReference>
<sequence length="243" mass="27508">MQVAATTPLLPIVDSSLETGEEPEANDCYDDRRAVLEELYSSTTDHYVPECTVDGRYQKIQCYKSTGYCWCVHEENGKPIPGTSVKNQMPKCSSLPPPARIMNGCPEPYKQNFIKELMSIMTKTMAASTNTTDIGSISIPLKESSTEVQIATWNFLMLDKNKNKVLEKKEWKNFRTLVSSKPQLRRCGKRLPRYCDVNQDRKISITEWLNCLNTQPNNTPAVNPTPGTRRRGENPLQILTAED</sequence>
<dbReference type="SUPFAM" id="SSF47473">
    <property type="entry name" value="EF-hand"/>
    <property type="match status" value="1"/>
</dbReference>
<name>A0AAD8EBQ6_DIPPU</name>
<dbReference type="EMBL" id="JASPKZ010007405">
    <property type="protein sequence ID" value="KAJ9584458.1"/>
    <property type="molecule type" value="Genomic_DNA"/>
</dbReference>
<evidence type="ECO:0000313" key="11">
    <source>
        <dbReference type="EMBL" id="KAJ9584458.1"/>
    </source>
</evidence>
<evidence type="ECO:0000256" key="3">
    <source>
        <dbReference type="ARBA" id="ARBA00022729"/>
    </source>
</evidence>
<dbReference type="Proteomes" id="UP001233999">
    <property type="component" value="Unassembled WGS sequence"/>
</dbReference>
<dbReference type="InterPro" id="IPR036857">
    <property type="entry name" value="Thyroglobulin_1_sf"/>
</dbReference>
<comment type="caution">
    <text evidence="8">Lacks conserved residue(s) required for the propagation of feature annotation.</text>
</comment>
<dbReference type="SMART" id="SM00211">
    <property type="entry name" value="TY"/>
    <property type="match status" value="1"/>
</dbReference>
<keyword evidence="7" id="KW-0325">Glycoprotein</keyword>
<dbReference type="GO" id="GO:0005615">
    <property type="term" value="C:extracellular space"/>
    <property type="evidence" value="ECO:0007669"/>
    <property type="project" value="TreeGrafter"/>
</dbReference>
<evidence type="ECO:0000259" key="10">
    <source>
        <dbReference type="PROSITE" id="PS51162"/>
    </source>
</evidence>
<dbReference type="SUPFAM" id="SSF57610">
    <property type="entry name" value="Thyroglobulin type-1 domain"/>
    <property type="match status" value="1"/>
</dbReference>
<evidence type="ECO:0000256" key="6">
    <source>
        <dbReference type="ARBA" id="ARBA00023157"/>
    </source>
</evidence>
<accession>A0AAD8EBQ6</accession>
<evidence type="ECO:0000256" key="9">
    <source>
        <dbReference type="SAM" id="MobiDB-lite"/>
    </source>
</evidence>
<dbReference type="PROSITE" id="PS00018">
    <property type="entry name" value="EF_HAND_1"/>
    <property type="match status" value="2"/>
</dbReference>
<feature type="region of interest" description="Disordered" evidence="9">
    <location>
        <begin position="215"/>
        <end position="243"/>
    </location>
</feature>
<dbReference type="PROSITE" id="PS00484">
    <property type="entry name" value="THYROGLOBULIN_1_1"/>
    <property type="match status" value="1"/>
</dbReference>
<keyword evidence="6 8" id="KW-1015">Disulfide bond</keyword>
<dbReference type="GO" id="GO:0008201">
    <property type="term" value="F:heparin binding"/>
    <property type="evidence" value="ECO:0007669"/>
    <property type="project" value="TreeGrafter"/>
</dbReference>
<dbReference type="GO" id="GO:0005604">
    <property type="term" value="C:basement membrane"/>
    <property type="evidence" value="ECO:0007669"/>
    <property type="project" value="TreeGrafter"/>
</dbReference>
<dbReference type="InterPro" id="IPR011992">
    <property type="entry name" value="EF-hand-dom_pair"/>
</dbReference>
<proteinExistence type="predicted"/>
<keyword evidence="3" id="KW-0732">Signal</keyword>
<dbReference type="PANTHER" id="PTHR12352">
    <property type="entry name" value="SECRETED MODULAR CALCIUM-BINDING PROTEIN"/>
    <property type="match status" value="1"/>
</dbReference>
<evidence type="ECO:0000256" key="5">
    <source>
        <dbReference type="ARBA" id="ARBA00022837"/>
    </source>
</evidence>
<evidence type="ECO:0000256" key="4">
    <source>
        <dbReference type="ARBA" id="ARBA00022737"/>
    </source>
</evidence>
<keyword evidence="12" id="KW-1185">Reference proteome</keyword>
<keyword evidence="4" id="KW-0677">Repeat</keyword>
<dbReference type="CDD" id="cd00191">
    <property type="entry name" value="TY"/>
    <property type="match status" value="1"/>
</dbReference>